<dbReference type="Proteomes" id="UP000179807">
    <property type="component" value="Unassembled WGS sequence"/>
</dbReference>
<dbReference type="OrthoDB" id="342131at2759"/>
<dbReference type="VEuPathDB" id="TrichDB:TRFO_02254"/>
<dbReference type="RefSeq" id="XP_068348402.1">
    <property type="nucleotide sequence ID" value="XM_068490575.1"/>
</dbReference>
<feature type="region of interest" description="Disordered" evidence="2">
    <location>
        <begin position="1713"/>
        <end position="1746"/>
    </location>
</feature>
<dbReference type="SUPFAM" id="SSF50978">
    <property type="entry name" value="WD40 repeat-like"/>
    <property type="match status" value="2"/>
</dbReference>
<accession>A0A1J4J9B5</accession>
<name>A0A1J4J9B5_9EUKA</name>
<feature type="repeat" description="WD" evidence="1">
    <location>
        <begin position="2183"/>
        <end position="2224"/>
    </location>
</feature>
<dbReference type="Pfam" id="PF00400">
    <property type="entry name" value="WD40"/>
    <property type="match status" value="2"/>
</dbReference>
<dbReference type="PANTHER" id="PTHR13950:SF9">
    <property type="entry name" value="RABCONNECTIN-3A"/>
    <property type="match status" value="1"/>
</dbReference>
<organism evidence="4 5">
    <name type="scientific">Tritrichomonas foetus</name>
    <dbReference type="NCBI Taxonomy" id="1144522"/>
    <lineage>
        <taxon>Eukaryota</taxon>
        <taxon>Metamonada</taxon>
        <taxon>Parabasalia</taxon>
        <taxon>Tritrichomonadida</taxon>
        <taxon>Tritrichomonadidae</taxon>
        <taxon>Tritrichomonas</taxon>
    </lineage>
</organism>
<feature type="region of interest" description="Disordered" evidence="2">
    <location>
        <begin position="1779"/>
        <end position="1829"/>
    </location>
</feature>
<dbReference type="PANTHER" id="PTHR13950">
    <property type="entry name" value="RABCONNECTIN-RELATED"/>
    <property type="match status" value="1"/>
</dbReference>
<reference evidence="4" key="1">
    <citation type="submission" date="2016-10" db="EMBL/GenBank/DDBJ databases">
        <authorList>
            <person name="Benchimol M."/>
            <person name="Almeida L.G."/>
            <person name="Vasconcelos A.T."/>
            <person name="Perreira-Neves A."/>
            <person name="Rosa I.A."/>
            <person name="Tasca T."/>
            <person name="Bogo M.R."/>
            <person name="de Souza W."/>
        </authorList>
    </citation>
    <scope>NUCLEOTIDE SEQUENCE [LARGE SCALE GENOMIC DNA]</scope>
    <source>
        <strain evidence="4">K</strain>
    </source>
</reference>
<evidence type="ECO:0000313" key="4">
    <source>
        <dbReference type="EMBL" id="OHS95265.1"/>
    </source>
</evidence>
<feature type="domain" description="RAVE complex protein Rav1 C-terminal" evidence="3">
    <location>
        <begin position="686"/>
        <end position="1080"/>
    </location>
</feature>
<keyword evidence="1" id="KW-0853">WD repeat</keyword>
<protein>
    <recommendedName>
        <fullName evidence="3">RAVE complex protein Rav1 C-terminal domain-containing protein</fullName>
    </recommendedName>
</protein>
<dbReference type="InterPro" id="IPR001680">
    <property type="entry name" value="WD40_rpt"/>
</dbReference>
<evidence type="ECO:0000256" key="1">
    <source>
        <dbReference type="PROSITE-ProRule" id="PRU00221"/>
    </source>
</evidence>
<dbReference type="GO" id="GO:0043291">
    <property type="term" value="C:RAVE complex"/>
    <property type="evidence" value="ECO:0007669"/>
    <property type="project" value="TreeGrafter"/>
</dbReference>
<sequence>MDNISIDIAPKLMSPGISNAEYPHCVALTYFQGQQIIAYGSGNKVIIASNTLSIIDSLERHRTSAKVTAVAWAPYSGRLSSAADDLRIIIWAPTSSGWTYSYELQIDFIPICLSWSLRDHIFCVAGDKFNIYSHEINFYEDSNILHRAFRCVYSEETPTTFVSHSRDSRFIMALPESKNDIFIYYKRAKTDYEYSRVILTHPSPVVSARWRTTDNVHERCCFMTVCADHVVRIWAENSVNEPLIFSVVAALPSKLRIIAASFLVSTSKSVTNNPLINTRQKKKYFDKYAGGHGHFIIRDQNTRDAKIADSQELQRNRFWFITFNKKQKMTIWEVSGMAADVRRTPKISKILTHSVLLGIEPSFVNHIFSYCRLENEYSHFSNKNFIGRPSSMTLFLQNRVSKVLTTVDILVRQKISVSQIINLHGHDSDIESIRLNQSYPYMVTVDKNKNPIIWGFNDTDVYDPSLLAKFICQVKVKLEAVDWLTSADLIGYDGTKFVIIQVHNKMSPIYSPSLKTLECPTELPKAKILQFRVLCAFNAGYIFYIHFTNDIYVMYLNQDELVELLHTKSDDDYVDSAHLYITQLLPYAGATLLLAATQHELFSIVMNTSTMLPKGHNRVLSTYKCLEIPDDIRGICFTHPGYIFIACKNVIHFARRPASTNHEIKIIQTIPINFDPREIRSNPNGMLSLIGPDRIELYHQFRESTLFNESNLKWKKFASYSQANVSAIEWSLDGILCYSVKSQIFAFTKYMDTFFIKSPKMMATIHNTMSTYSKSIMDFSPSILIPLLISGRTNLLLKMLDYMNTHFDDIGKSCFYQDYVLGNSEESKKIYEGNVKELIESLREKIFKYQGDRLCQSEEMQFYTLLDNLPKILAIPPESLDIQGMTAARAFALSEKHMIPFDLIDVAYTSQDQTKLIDFINFNEWESILNSAVLYWVKDLSVIENKLVQFSINNFDEKRDLSIFILVITRKFFVLKTLFKKAGDDTRAQFFVRDFNREKEKKSAEKNGYSALSKTDYYIAVAMFFLAGKIETAVRLIMQNLKNLQIAFFVCRCFENGCGNATTHFIDEILIPEAKKANDLAAIEFFNRQKNPSMQFNLTDRYRCEIVGNLNKTSNYFCDCRFVSAETFRTTPDQKTDLILCFLLSGLNFLATIYLSHLNNFVLDEEDIQCVKSSISFEHLASGKMVSFDEDLSMSESHSNEQIMIEEIDEFSFGYTGGDMLISDSSFYSSSDEKESESELHYRSQTDIPSLLNPSPSMLMNPTDMNPINTSHHYTDGKLYKLEAKSNHKRKKSIEPRTAFKNSLKRSTSHDLNAVLQTSRFYHDVDSEGFDDTSESESNDQVANWLMIVAVFNTARLRLESFMATQFDLSNGSTSLIYQKIIEGGSHLGSMLPQLNEYLIRSCKRNGIVLRRLLLIATEHEKNKYLEALCSNMVHLPDQMLAFKFTSQQIAQISRTTQVLVRCINRQLIKSLEHNPIFPYIIASVATSIFIVAVSNHNPTLMYELLNLNLNKLTKFPDEIEQLLNVDMETPNAFSPLYKCPHQTIEHNYISFIAESHSTNFIHAKSFPLNCLSQFASSLIDFLLVDTFIKNIHHMKNREPKYFSLLLTNLQKCHDICIQLFTYTTLNFPIFLEFNSIMDICQSEDRELNKLVQFLFSTGDRNRVIRMFCTNMLEKYTSKVNNSFSLTYHQNPNNENTNKLNNKNDNYNQIEQNKEEDKTDTIVNTNPDKAYNSNTSDAIYDSNTSDQIYNSNVSDKMYNSKASETSNNSIISDFNYESRSENQTGILKSGSTTNIKNEREREIKGFDDNDDFEQSEKKEENNQNENEKKVEFRKLSNSQVIPQRLLPTPRVLTPNNTKNNVKRMSIRERRSSFYTDNWTNGDFNKKNVTSVSEQFVLKKPKIRESYRTPVLGMCINKDSTIILIATNNGVKSFSHSCLSKNTEEIDESDESMSLIVNFDGEMSTSLSIPLIGTDVDGSISMDSLSSIPVKSSEDIKELTKSNSPVCVAASPLENAAIVGDMNGKVWMCLFGEKVSKKFDFTTPKNVSCNSVAFASSGNIFAAAHSNKVSLWSLCQNKIYSKPFRVIDTYSNDCMKVDFAQGTGLLITAQEESSKFKANLAFWDILIPEQSSMVASLKIHKKWGKITSMIYSPRFSQVIVGTKKGNICVVDTRQLQVINSWQCFQKKQEYVQSMALDPNQMFFATGSNEGKLMIWDMQTSEMLSELKNIHKTKSYQSKGDINKYSISSMVINNNVVYTGGFDGYIKSSRFSM</sequence>
<dbReference type="InterPro" id="IPR036322">
    <property type="entry name" value="WD40_repeat_dom_sf"/>
</dbReference>
<dbReference type="PROSITE" id="PS50294">
    <property type="entry name" value="WD_REPEATS_REGION"/>
    <property type="match status" value="1"/>
</dbReference>
<dbReference type="InterPro" id="IPR015943">
    <property type="entry name" value="WD40/YVTN_repeat-like_dom_sf"/>
</dbReference>
<dbReference type="Gene3D" id="2.130.10.10">
    <property type="entry name" value="YVTN repeat-like/Quinoprotein amine dehydrogenase"/>
    <property type="match status" value="3"/>
</dbReference>
<dbReference type="GO" id="GO:0007035">
    <property type="term" value="P:vacuolar acidification"/>
    <property type="evidence" value="ECO:0007669"/>
    <property type="project" value="TreeGrafter"/>
</dbReference>
<evidence type="ECO:0000256" key="2">
    <source>
        <dbReference type="SAM" id="MobiDB-lite"/>
    </source>
</evidence>
<comment type="caution">
    <text evidence="4">The sequence shown here is derived from an EMBL/GenBank/DDBJ whole genome shotgun (WGS) entry which is preliminary data.</text>
</comment>
<dbReference type="EMBL" id="MLAK01001259">
    <property type="protein sequence ID" value="OHS95265.1"/>
    <property type="molecule type" value="Genomic_DNA"/>
</dbReference>
<keyword evidence="5" id="KW-1185">Reference proteome</keyword>
<feature type="compositionally biased region" description="Polar residues" evidence="2">
    <location>
        <begin position="1721"/>
        <end position="1746"/>
    </location>
</feature>
<evidence type="ECO:0000259" key="3">
    <source>
        <dbReference type="Pfam" id="PF12234"/>
    </source>
</evidence>
<evidence type="ECO:0000313" key="5">
    <source>
        <dbReference type="Proteomes" id="UP000179807"/>
    </source>
</evidence>
<dbReference type="Pfam" id="PF12234">
    <property type="entry name" value="Rav1p_C"/>
    <property type="match status" value="1"/>
</dbReference>
<gene>
    <name evidence="4" type="ORF">TRFO_02254</name>
</gene>
<dbReference type="SMART" id="SM00320">
    <property type="entry name" value="WD40"/>
    <property type="match status" value="7"/>
</dbReference>
<feature type="compositionally biased region" description="Basic and acidic residues" evidence="2">
    <location>
        <begin position="1814"/>
        <end position="1829"/>
    </location>
</feature>
<dbReference type="GeneID" id="94825279"/>
<dbReference type="InterPro" id="IPR052208">
    <property type="entry name" value="DmX-like/RAVE_component"/>
</dbReference>
<proteinExistence type="predicted"/>
<dbReference type="InterPro" id="IPR022033">
    <property type="entry name" value="Rav1p_C"/>
</dbReference>
<feature type="compositionally biased region" description="Basic and acidic residues" evidence="2">
    <location>
        <begin position="1796"/>
        <end position="1807"/>
    </location>
</feature>
<feature type="compositionally biased region" description="Polar residues" evidence="2">
    <location>
        <begin position="1779"/>
        <end position="1795"/>
    </location>
</feature>
<dbReference type="PROSITE" id="PS50082">
    <property type="entry name" value="WD_REPEATS_2"/>
    <property type="match status" value="1"/>
</dbReference>